<reference evidence="1" key="1">
    <citation type="journal article" date="2022" name="Plant J.">
        <title>Strategies of tolerance reflected in two North American maple genomes.</title>
        <authorList>
            <person name="McEvoy S.L."/>
            <person name="Sezen U.U."/>
            <person name="Trouern-Trend A."/>
            <person name="McMahon S.M."/>
            <person name="Schaberg P.G."/>
            <person name="Yang J."/>
            <person name="Wegrzyn J.L."/>
            <person name="Swenson N.G."/>
        </authorList>
    </citation>
    <scope>NUCLEOTIDE SEQUENCE</scope>
    <source>
        <strain evidence="1">91603</strain>
    </source>
</reference>
<dbReference type="Proteomes" id="UP001064489">
    <property type="component" value="Chromosome 9"/>
</dbReference>
<evidence type="ECO:0000313" key="1">
    <source>
        <dbReference type="EMBL" id="KAI9200332.1"/>
    </source>
</evidence>
<comment type="caution">
    <text evidence="1">The sequence shown here is derived from an EMBL/GenBank/DDBJ whole genome shotgun (WGS) entry which is preliminary data.</text>
</comment>
<keyword evidence="2" id="KW-1185">Reference proteome</keyword>
<evidence type="ECO:0000313" key="2">
    <source>
        <dbReference type="Proteomes" id="UP001064489"/>
    </source>
</evidence>
<organism evidence="1 2">
    <name type="scientific">Acer negundo</name>
    <name type="common">Box elder</name>
    <dbReference type="NCBI Taxonomy" id="4023"/>
    <lineage>
        <taxon>Eukaryota</taxon>
        <taxon>Viridiplantae</taxon>
        <taxon>Streptophyta</taxon>
        <taxon>Embryophyta</taxon>
        <taxon>Tracheophyta</taxon>
        <taxon>Spermatophyta</taxon>
        <taxon>Magnoliopsida</taxon>
        <taxon>eudicotyledons</taxon>
        <taxon>Gunneridae</taxon>
        <taxon>Pentapetalae</taxon>
        <taxon>rosids</taxon>
        <taxon>malvids</taxon>
        <taxon>Sapindales</taxon>
        <taxon>Sapindaceae</taxon>
        <taxon>Hippocastanoideae</taxon>
        <taxon>Acereae</taxon>
        <taxon>Acer</taxon>
    </lineage>
</organism>
<sequence length="277" mass="31258">MKILMMTVGYSSTRWESSIFCTDVSSVLKELRNRKILASSFYLGDKNILWTFKSFKDRDTFIRNRLLWEDHFSSVGLWSNAITPQSKLSWIEFGGIPLQCWCEKFFLSLDVFSDSSCSGSDNSKEAKGVNEASRLKNLNLVGPRSGELAATNLLSNHKPADNASHVRKDFQYKDVLTNGNGVFNVGTVVDQNDHLQITEDAIPLGKAAKFRKNCNLKKLIKPSSSIKRNEMNTCKDKSLLAQGVGEFGDVNSRMLLSKGRWNLEKEMTKVIEKWVAL</sequence>
<proteinExistence type="predicted"/>
<accession>A0AAD5JRV8</accession>
<dbReference type="AlphaFoldDB" id="A0AAD5JRV8"/>
<gene>
    <name evidence="1" type="ORF">LWI28_006139</name>
</gene>
<name>A0AAD5JRV8_ACENE</name>
<dbReference type="EMBL" id="JAJSOW010000001">
    <property type="protein sequence ID" value="KAI9200332.1"/>
    <property type="molecule type" value="Genomic_DNA"/>
</dbReference>
<reference evidence="1" key="2">
    <citation type="submission" date="2023-02" db="EMBL/GenBank/DDBJ databases">
        <authorList>
            <person name="Swenson N.G."/>
            <person name="Wegrzyn J.L."/>
            <person name="Mcevoy S.L."/>
        </authorList>
    </citation>
    <scope>NUCLEOTIDE SEQUENCE</scope>
    <source>
        <strain evidence="1">91603</strain>
        <tissue evidence="1">Leaf</tissue>
    </source>
</reference>
<evidence type="ECO:0008006" key="3">
    <source>
        <dbReference type="Google" id="ProtNLM"/>
    </source>
</evidence>
<protein>
    <recommendedName>
        <fullName evidence="3">DUF4283 domain-containing protein</fullName>
    </recommendedName>
</protein>